<dbReference type="SUPFAM" id="SSF56300">
    <property type="entry name" value="Metallo-dependent phosphatases"/>
    <property type="match status" value="1"/>
</dbReference>
<accession>A0A926P1X0</accession>
<dbReference type="EMBL" id="JABFCZ010000015">
    <property type="protein sequence ID" value="MBD1547498.1"/>
    <property type="molecule type" value="Genomic_DNA"/>
</dbReference>
<dbReference type="Proteomes" id="UP000598467">
    <property type="component" value="Unassembled WGS sequence"/>
</dbReference>
<dbReference type="RefSeq" id="WP_190292252.1">
    <property type="nucleotide sequence ID" value="NZ_JABFCZ010000015.1"/>
</dbReference>
<name>A0A926P1X0_9HYPH</name>
<sequence length="523" mass="56404">MRGLIPVALFTFALAVLPASSALAQVPPANIPPLPKASGPKTPLLAAWTQFVNDSGYGKQAARAIQARFVVMGDLADCDGYVAAGPAGQTVAAGLRGHLQGFNPANGEGFTVTICTADLPETWDEARIENTAAGMLTVYPSGKEATLPGPAALTGKTPLSGVVMGDTGCRGKYGNPAKRFYQDCKTDWHFPEVIADAVSDDPAFVLHVGDYHYFFEDDGGYWDQDDGRDRFEYWLQEFLIPAQPLLMKAPWILGRGNHERCEPHRWFGEGWHVLFSGTSLEGANGSLLRPCYDPDPSGHDWVVPSWAVDLDSKADPWRVVVIDSNQPADARNGFLQAAALTEAHEGHALWLSHYPPVKMIYYKPDPDYGNAGIKADAADAMDCDAPYACRPRLVFSGHQHLYQRITWKDQAAAESLPQIVIAGHGGTRIDPNGLPGYAYGPNANPSISCTQTFPDKLPDSGDPFGFGSGEAAALRTSSQNGYIAIRRDRKAAGDIGWTVTPKWIGTPPAFPNARVACDGKPLQ</sequence>
<feature type="chain" id="PRO_5037182605" evidence="1">
    <location>
        <begin position="25"/>
        <end position="523"/>
    </location>
</feature>
<dbReference type="InterPro" id="IPR004843">
    <property type="entry name" value="Calcineurin-like_PHP"/>
</dbReference>
<organism evidence="3 4">
    <name type="scientific">Roseibium aggregatum</name>
    <dbReference type="NCBI Taxonomy" id="187304"/>
    <lineage>
        <taxon>Bacteria</taxon>
        <taxon>Pseudomonadati</taxon>
        <taxon>Pseudomonadota</taxon>
        <taxon>Alphaproteobacteria</taxon>
        <taxon>Hyphomicrobiales</taxon>
        <taxon>Stappiaceae</taxon>
        <taxon>Roseibium</taxon>
    </lineage>
</organism>
<dbReference type="AlphaFoldDB" id="A0A926P1X0"/>
<dbReference type="Gene3D" id="3.60.21.10">
    <property type="match status" value="1"/>
</dbReference>
<feature type="domain" description="Calcineurin-like phosphoesterase" evidence="2">
    <location>
        <begin position="163"/>
        <end position="401"/>
    </location>
</feature>
<protein>
    <submittedName>
        <fullName evidence="3">Metallophosphoesterase</fullName>
    </submittedName>
</protein>
<evidence type="ECO:0000259" key="2">
    <source>
        <dbReference type="Pfam" id="PF00149"/>
    </source>
</evidence>
<evidence type="ECO:0000313" key="3">
    <source>
        <dbReference type="EMBL" id="MBD1547498.1"/>
    </source>
</evidence>
<evidence type="ECO:0000256" key="1">
    <source>
        <dbReference type="SAM" id="SignalP"/>
    </source>
</evidence>
<evidence type="ECO:0000313" key="4">
    <source>
        <dbReference type="Proteomes" id="UP000598467"/>
    </source>
</evidence>
<dbReference type="InterPro" id="IPR029052">
    <property type="entry name" value="Metallo-depent_PP-like"/>
</dbReference>
<comment type="caution">
    <text evidence="3">The sequence shown here is derived from an EMBL/GenBank/DDBJ whole genome shotgun (WGS) entry which is preliminary data.</text>
</comment>
<dbReference type="GO" id="GO:0016787">
    <property type="term" value="F:hydrolase activity"/>
    <property type="evidence" value="ECO:0007669"/>
    <property type="project" value="InterPro"/>
</dbReference>
<feature type="signal peptide" evidence="1">
    <location>
        <begin position="1"/>
        <end position="24"/>
    </location>
</feature>
<keyword evidence="1" id="KW-0732">Signal</keyword>
<gene>
    <name evidence="3" type="ORF">HK439_14620</name>
</gene>
<dbReference type="Pfam" id="PF00149">
    <property type="entry name" value="Metallophos"/>
    <property type="match status" value="1"/>
</dbReference>
<proteinExistence type="predicted"/>
<reference evidence="3" key="1">
    <citation type="submission" date="2020-05" db="EMBL/GenBank/DDBJ databases">
        <title>Identification of trans-AT polyketide cluster in two marine bacteria, producers of a novel glutaramide-containing polyketide sesbanimide D and analogs.</title>
        <authorList>
            <person name="Kacar D."/>
            <person name="Rodriguez P."/>
            <person name="Canedo L."/>
            <person name="Gonzalez E."/>
            <person name="Galan B."/>
            <person name="De La Calle F."/>
            <person name="Garcia J.L."/>
        </authorList>
    </citation>
    <scope>NUCLEOTIDE SEQUENCE</scope>
    <source>
        <strain evidence="3">PHM038</strain>
    </source>
</reference>